<sequence>MPEGRTPRVAGVRGSRWAGHVGAVLLVLGGGAVPPGPRQPVDWSTGQVVVTLVAAVLVLPRHRWPRSVLAATVGLLVVAGVLDLFSLGPASAVGVATYATVLGLSRRAGWLTTAAVTVVVAAAGVLAGMVGPQYALVVMLGGAVGEAIRSQRAVVAAVTERAERAERTREALARQRVAEDRLGIARDLHDVVAHQIAVINLHAGAATTALRSRPDAAEESLATIRQASREVLAEIGDLMATLRDPDQVDTGPLGLAQLDEVVRGFAVHGLDVRVRVDGDPVDLPGRVDVVALRVVQEALTNAHKHGTQGRAHVRLEYRPRSLGITVANPVDPAADAAQGVGTRQGLVGMSERVESVRGTLASGRDGAGTWVVAVDLPYGPQHPSGGEGAPA</sequence>
<dbReference type="AlphaFoldDB" id="A0A3M2JNJ9"/>
<evidence type="ECO:0000256" key="4">
    <source>
        <dbReference type="ARBA" id="ARBA00022679"/>
    </source>
</evidence>
<evidence type="ECO:0000256" key="6">
    <source>
        <dbReference type="ARBA" id="ARBA00022777"/>
    </source>
</evidence>
<feature type="transmembrane region" description="Helical" evidence="9">
    <location>
        <begin position="67"/>
        <end position="88"/>
    </location>
</feature>
<feature type="transmembrane region" description="Helical" evidence="9">
    <location>
        <begin position="108"/>
        <end position="130"/>
    </location>
</feature>
<keyword evidence="7" id="KW-0067">ATP-binding</keyword>
<comment type="catalytic activity">
    <reaction evidence="1">
        <text>ATP + protein L-histidine = ADP + protein N-phospho-L-histidine.</text>
        <dbReference type="EC" id="2.7.13.3"/>
    </reaction>
</comment>
<dbReference type="InterPro" id="IPR050482">
    <property type="entry name" value="Sensor_HK_TwoCompSys"/>
</dbReference>
<keyword evidence="9" id="KW-1133">Transmembrane helix</keyword>
<dbReference type="PANTHER" id="PTHR24421:SF10">
    <property type="entry name" value="NITRATE_NITRITE SENSOR PROTEIN NARQ"/>
    <property type="match status" value="1"/>
</dbReference>
<evidence type="ECO:0000256" key="2">
    <source>
        <dbReference type="ARBA" id="ARBA00012438"/>
    </source>
</evidence>
<evidence type="ECO:0000256" key="1">
    <source>
        <dbReference type="ARBA" id="ARBA00000085"/>
    </source>
</evidence>
<dbReference type="GO" id="GO:0000155">
    <property type="term" value="F:phosphorelay sensor kinase activity"/>
    <property type="evidence" value="ECO:0007669"/>
    <property type="project" value="InterPro"/>
</dbReference>
<keyword evidence="8" id="KW-0902">Two-component regulatory system</keyword>
<dbReference type="OrthoDB" id="227596at2"/>
<keyword evidence="12" id="KW-1185">Reference proteome</keyword>
<keyword evidence="9" id="KW-0472">Membrane</keyword>
<name>A0A3M2JNJ9_9CELL</name>
<dbReference type="Gene3D" id="3.30.565.10">
    <property type="entry name" value="Histidine kinase-like ATPase, C-terminal domain"/>
    <property type="match status" value="1"/>
</dbReference>
<gene>
    <name evidence="11" type="ORF">EBM89_02530</name>
</gene>
<organism evidence="11 12">
    <name type="scientific">Cellulomonas triticagri</name>
    <dbReference type="NCBI Taxonomy" id="2483352"/>
    <lineage>
        <taxon>Bacteria</taxon>
        <taxon>Bacillati</taxon>
        <taxon>Actinomycetota</taxon>
        <taxon>Actinomycetes</taxon>
        <taxon>Micrococcales</taxon>
        <taxon>Cellulomonadaceae</taxon>
        <taxon>Cellulomonas</taxon>
    </lineage>
</organism>
<keyword evidence="6 11" id="KW-0418">Kinase</keyword>
<dbReference type="EMBL" id="RFFI01000008">
    <property type="protein sequence ID" value="RMI13866.1"/>
    <property type="molecule type" value="Genomic_DNA"/>
</dbReference>
<dbReference type="Proteomes" id="UP000269289">
    <property type="component" value="Unassembled WGS sequence"/>
</dbReference>
<dbReference type="SUPFAM" id="SSF55874">
    <property type="entry name" value="ATPase domain of HSP90 chaperone/DNA topoisomerase II/histidine kinase"/>
    <property type="match status" value="1"/>
</dbReference>
<evidence type="ECO:0000259" key="10">
    <source>
        <dbReference type="Pfam" id="PF07730"/>
    </source>
</evidence>
<evidence type="ECO:0000256" key="7">
    <source>
        <dbReference type="ARBA" id="ARBA00022840"/>
    </source>
</evidence>
<dbReference type="CDD" id="cd16917">
    <property type="entry name" value="HATPase_UhpB-NarQ-NarX-like"/>
    <property type="match status" value="1"/>
</dbReference>
<dbReference type="Pfam" id="PF07730">
    <property type="entry name" value="HisKA_3"/>
    <property type="match status" value="1"/>
</dbReference>
<evidence type="ECO:0000313" key="11">
    <source>
        <dbReference type="EMBL" id="RMI13866.1"/>
    </source>
</evidence>
<keyword evidence="4" id="KW-0808">Transferase</keyword>
<dbReference type="GO" id="GO:0005524">
    <property type="term" value="F:ATP binding"/>
    <property type="evidence" value="ECO:0007669"/>
    <property type="project" value="UniProtKB-KW"/>
</dbReference>
<dbReference type="InterPro" id="IPR011712">
    <property type="entry name" value="Sig_transdc_His_kin_sub3_dim/P"/>
</dbReference>
<dbReference type="Gene3D" id="1.20.5.1930">
    <property type="match status" value="1"/>
</dbReference>
<keyword evidence="5" id="KW-0547">Nucleotide-binding</keyword>
<evidence type="ECO:0000256" key="3">
    <source>
        <dbReference type="ARBA" id="ARBA00022553"/>
    </source>
</evidence>
<feature type="transmembrane region" description="Helical" evidence="9">
    <location>
        <begin position="17"/>
        <end position="37"/>
    </location>
</feature>
<dbReference type="PANTHER" id="PTHR24421">
    <property type="entry name" value="NITRATE/NITRITE SENSOR PROTEIN NARX-RELATED"/>
    <property type="match status" value="1"/>
</dbReference>
<evidence type="ECO:0000313" key="12">
    <source>
        <dbReference type="Proteomes" id="UP000269289"/>
    </source>
</evidence>
<evidence type="ECO:0000256" key="8">
    <source>
        <dbReference type="ARBA" id="ARBA00023012"/>
    </source>
</evidence>
<keyword evidence="9" id="KW-0812">Transmembrane</keyword>
<dbReference type="GO" id="GO:0046983">
    <property type="term" value="F:protein dimerization activity"/>
    <property type="evidence" value="ECO:0007669"/>
    <property type="project" value="InterPro"/>
</dbReference>
<evidence type="ECO:0000256" key="5">
    <source>
        <dbReference type="ARBA" id="ARBA00022741"/>
    </source>
</evidence>
<dbReference type="GO" id="GO:0016020">
    <property type="term" value="C:membrane"/>
    <property type="evidence" value="ECO:0007669"/>
    <property type="project" value="InterPro"/>
</dbReference>
<dbReference type="InterPro" id="IPR036890">
    <property type="entry name" value="HATPase_C_sf"/>
</dbReference>
<accession>A0A3M2JNJ9</accession>
<dbReference type="EC" id="2.7.13.3" evidence="2"/>
<proteinExistence type="predicted"/>
<reference evidence="11 12" key="1">
    <citation type="submission" date="2018-10" db="EMBL/GenBank/DDBJ databases">
        <title>Isolation, diversity and antifungal activity of actinobacteria from wheat.</title>
        <authorList>
            <person name="Han C."/>
        </authorList>
    </citation>
    <scope>NUCLEOTIDE SEQUENCE [LARGE SCALE GENOMIC DNA]</scope>
    <source>
        <strain evidence="11 12">NEAU-YY56</strain>
    </source>
</reference>
<protein>
    <recommendedName>
        <fullName evidence="2">histidine kinase</fullName>
        <ecNumber evidence="2">2.7.13.3</ecNumber>
    </recommendedName>
</protein>
<dbReference type="RefSeq" id="WP_122147889.1">
    <property type="nucleotide sequence ID" value="NZ_RFFI01000008.1"/>
</dbReference>
<feature type="domain" description="Signal transduction histidine kinase subgroup 3 dimerisation and phosphoacceptor" evidence="10">
    <location>
        <begin position="181"/>
        <end position="246"/>
    </location>
</feature>
<keyword evidence="3" id="KW-0597">Phosphoprotein</keyword>
<comment type="caution">
    <text evidence="11">The sequence shown here is derived from an EMBL/GenBank/DDBJ whole genome shotgun (WGS) entry which is preliminary data.</text>
</comment>
<evidence type="ECO:0000256" key="9">
    <source>
        <dbReference type="SAM" id="Phobius"/>
    </source>
</evidence>